<evidence type="ECO:0000313" key="2">
    <source>
        <dbReference type="Proteomes" id="UP000298493"/>
    </source>
</evidence>
<dbReference type="EMBL" id="SNSC02000008">
    <property type="protein sequence ID" value="TID22259.1"/>
    <property type="molecule type" value="Genomic_DNA"/>
</dbReference>
<sequence length="219" mass="24656">MGTSQLTSTATTTATATATATTNTNITTATKSSYDPSTFKQHLHTLPLELRQQILTLFLSTALTTATEKDIQFNASLRNLYRQTATRRLECPYHDAFQYHQQLPCLHMRDIRCFGCGNIHYRLGKLEIYLPNVAVWAEFCKEGYEGFIEGGGVVEGMVREAIRGVYEGRRGELGFEWGWEGRLRVQEQVKKGLLRNFLDLAKGMVEARKKTWAQVVAGG</sequence>
<evidence type="ECO:0000313" key="1">
    <source>
        <dbReference type="EMBL" id="TID22259.1"/>
    </source>
</evidence>
<gene>
    <name evidence="1" type="ORF">E6O75_ATG11053</name>
</gene>
<accession>A0A4Z1P6K1</accession>
<dbReference type="Proteomes" id="UP000298493">
    <property type="component" value="Unassembled WGS sequence"/>
</dbReference>
<comment type="caution">
    <text evidence="1">The sequence shown here is derived from an EMBL/GenBank/DDBJ whole genome shotgun (WGS) entry which is preliminary data.</text>
</comment>
<proteinExistence type="predicted"/>
<protein>
    <submittedName>
        <fullName evidence="1">Uncharacterized protein</fullName>
    </submittedName>
</protein>
<dbReference type="AlphaFoldDB" id="A0A4Z1P6K1"/>
<keyword evidence="2" id="KW-1185">Reference proteome</keyword>
<reference evidence="1 2" key="1">
    <citation type="submission" date="2019-04" db="EMBL/GenBank/DDBJ databases">
        <title>High contiguity whole genome sequence and gene annotation resource for two Venturia nashicola isolates.</title>
        <authorList>
            <person name="Prokchorchik M."/>
            <person name="Won K."/>
            <person name="Lee Y."/>
            <person name="Choi E.D."/>
            <person name="Segonzac C."/>
            <person name="Sohn K.H."/>
        </authorList>
    </citation>
    <scope>NUCLEOTIDE SEQUENCE [LARGE SCALE GENOMIC DNA]</scope>
    <source>
        <strain evidence="1 2">PRI2</strain>
    </source>
</reference>
<name>A0A4Z1P6K1_9PEZI</name>
<organism evidence="1 2">
    <name type="scientific">Venturia nashicola</name>
    <dbReference type="NCBI Taxonomy" id="86259"/>
    <lineage>
        <taxon>Eukaryota</taxon>
        <taxon>Fungi</taxon>
        <taxon>Dikarya</taxon>
        <taxon>Ascomycota</taxon>
        <taxon>Pezizomycotina</taxon>
        <taxon>Dothideomycetes</taxon>
        <taxon>Pleosporomycetidae</taxon>
        <taxon>Venturiales</taxon>
        <taxon>Venturiaceae</taxon>
        <taxon>Venturia</taxon>
    </lineage>
</organism>